<accession>A0AAD9W944</accession>
<feature type="transmembrane region" description="Helical" evidence="6">
    <location>
        <begin position="232"/>
        <end position="251"/>
    </location>
</feature>
<feature type="transmembrane region" description="Helical" evidence="6">
    <location>
        <begin position="75"/>
        <end position="96"/>
    </location>
</feature>
<feature type="transmembrane region" description="Helical" evidence="6">
    <location>
        <begin position="124"/>
        <end position="145"/>
    </location>
</feature>
<comment type="similarity">
    <text evidence="5">Belongs to the SAT4 family.</text>
</comment>
<gene>
    <name evidence="8" type="ORF">N8I77_004924</name>
</gene>
<feature type="transmembrane region" description="Helical" evidence="6">
    <location>
        <begin position="152"/>
        <end position="174"/>
    </location>
</feature>
<evidence type="ECO:0000256" key="5">
    <source>
        <dbReference type="ARBA" id="ARBA00038359"/>
    </source>
</evidence>
<dbReference type="InterPro" id="IPR049326">
    <property type="entry name" value="Rhodopsin_dom_fungi"/>
</dbReference>
<evidence type="ECO:0000259" key="7">
    <source>
        <dbReference type="Pfam" id="PF20684"/>
    </source>
</evidence>
<dbReference type="PANTHER" id="PTHR33048:SF47">
    <property type="entry name" value="INTEGRAL MEMBRANE PROTEIN-RELATED"/>
    <property type="match status" value="1"/>
</dbReference>
<evidence type="ECO:0000256" key="2">
    <source>
        <dbReference type="ARBA" id="ARBA00022692"/>
    </source>
</evidence>
<dbReference type="InterPro" id="IPR052337">
    <property type="entry name" value="SAT4-like"/>
</dbReference>
<organism evidence="8 9">
    <name type="scientific">Phomopsis amygdali</name>
    <name type="common">Fusicoccum amygdali</name>
    <dbReference type="NCBI Taxonomy" id="1214568"/>
    <lineage>
        <taxon>Eukaryota</taxon>
        <taxon>Fungi</taxon>
        <taxon>Dikarya</taxon>
        <taxon>Ascomycota</taxon>
        <taxon>Pezizomycotina</taxon>
        <taxon>Sordariomycetes</taxon>
        <taxon>Sordariomycetidae</taxon>
        <taxon>Diaporthales</taxon>
        <taxon>Diaporthaceae</taxon>
        <taxon>Diaporthe</taxon>
    </lineage>
</organism>
<evidence type="ECO:0000256" key="6">
    <source>
        <dbReference type="SAM" id="Phobius"/>
    </source>
</evidence>
<keyword evidence="9" id="KW-1185">Reference proteome</keyword>
<proteinExistence type="inferred from homology"/>
<evidence type="ECO:0000313" key="8">
    <source>
        <dbReference type="EMBL" id="KAK2611591.1"/>
    </source>
</evidence>
<evidence type="ECO:0000313" key="9">
    <source>
        <dbReference type="Proteomes" id="UP001265746"/>
    </source>
</evidence>
<keyword evidence="3 6" id="KW-1133">Transmembrane helix</keyword>
<comment type="subcellular location">
    <subcellularLocation>
        <location evidence="1">Membrane</location>
        <topology evidence="1">Multi-pass membrane protein</topology>
    </subcellularLocation>
</comment>
<dbReference type="AlphaFoldDB" id="A0AAD9W944"/>
<comment type="caution">
    <text evidence="8">The sequence shown here is derived from an EMBL/GenBank/DDBJ whole genome shotgun (WGS) entry which is preliminary data.</text>
</comment>
<keyword evidence="4 6" id="KW-0472">Membrane</keyword>
<evidence type="ECO:0000256" key="3">
    <source>
        <dbReference type="ARBA" id="ARBA00022989"/>
    </source>
</evidence>
<dbReference type="GO" id="GO:0016020">
    <property type="term" value="C:membrane"/>
    <property type="evidence" value="ECO:0007669"/>
    <property type="project" value="UniProtKB-SubCell"/>
</dbReference>
<dbReference type="Pfam" id="PF20684">
    <property type="entry name" value="Fung_rhodopsin"/>
    <property type="match status" value="1"/>
</dbReference>
<sequence>MATAAYYPVNDTSRSPAERAYLQELTDIAAKQPLEEDKRQEVRNITIIFTVIAVLVVALRFISRLKIKAPFWTDDWLTLAALMLLFGNAAFNFVVVEQGVGLHSGRLDLPQLQALNKTVVGAEVIYLTGVNAYKISLLFLYFRIFPIKSVRIWAYVFGGLSTSWNIAGVFAAAFQCTPRAKIWEPWVEGYCINVFLAQLLVSVPSILCDIGILCLPLPHVLRLRTNLTQKTFLVFMFMSGSYVVFTSIYRFTVYLHYSSNDIPFTLATPVAWNIIEISSGIVSSCLPTLGPIIRPVIKSVMPSTLGKSGNKDSAHIGYERRNGAVSRSGLVTIGGGGTHQNNGHWSRLEGSGRHDIDERELAALHYDIEMQPRGKITGVNATKQDQPGYCQTTTITKGSMSKPQVTVTGNKGNDSDESLLAAHGITCRQTVEVEWTTTHISEPDAMVRKGARP</sequence>
<evidence type="ECO:0000256" key="1">
    <source>
        <dbReference type="ARBA" id="ARBA00004141"/>
    </source>
</evidence>
<evidence type="ECO:0000256" key="4">
    <source>
        <dbReference type="ARBA" id="ARBA00023136"/>
    </source>
</evidence>
<name>A0AAD9W944_PHOAM</name>
<protein>
    <recommendedName>
        <fullName evidence="7">Rhodopsin domain-containing protein</fullName>
    </recommendedName>
</protein>
<reference evidence="8" key="1">
    <citation type="submission" date="2023-06" db="EMBL/GenBank/DDBJ databases">
        <authorList>
            <person name="Noh H."/>
        </authorList>
    </citation>
    <scope>NUCLEOTIDE SEQUENCE</scope>
    <source>
        <strain evidence="8">DUCC20226</strain>
    </source>
</reference>
<dbReference type="Proteomes" id="UP001265746">
    <property type="component" value="Unassembled WGS sequence"/>
</dbReference>
<feature type="domain" description="Rhodopsin" evidence="7">
    <location>
        <begin position="59"/>
        <end position="294"/>
    </location>
</feature>
<dbReference type="EMBL" id="JAUJFL010000002">
    <property type="protein sequence ID" value="KAK2611591.1"/>
    <property type="molecule type" value="Genomic_DNA"/>
</dbReference>
<feature type="transmembrane region" description="Helical" evidence="6">
    <location>
        <begin position="45"/>
        <end position="63"/>
    </location>
</feature>
<dbReference type="PANTHER" id="PTHR33048">
    <property type="entry name" value="PTH11-LIKE INTEGRAL MEMBRANE PROTEIN (AFU_ORTHOLOGUE AFUA_5G11245)"/>
    <property type="match status" value="1"/>
</dbReference>
<keyword evidence="2 6" id="KW-0812">Transmembrane</keyword>